<gene>
    <name evidence="2" type="ORF">VHUM_03653</name>
</gene>
<dbReference type="EMBL" id="QKWK01000010">
    <property type="protein sequence ID" value="TXT06180.1"/>
    <property type="molecule type" value="Genomic_DNA"/>
</dbReference>
<dbReference type="InterPro" id="IPR037523">
    <property type="entry name" value="VOC_core"/>
</dbReference>
<dbReference type="InterPro" id="IPR029068">
    <property type="entry name" value="Glyas_Bleomycin-R_OHBP_Dase"/>
</dbReference>
<dbReference type="SUPFAM" id="SSF54593">
    <property type="entry name" value="Glyoxalase/Bleomycin resistance protein/Dihydroxybiphenyl dioxygenase"/>
    <property type="match status" value="1"/>
</dbReference>
<protein>
    <recommendedName>
        <fullName evidence="1">VOC domain-containing protein</fullName>
    </recommendedName>
</protein>
<evidence type="ECO:0000259" key="1">
    <source>
        <dbReference type="PROSITE" id="PS51819"/>
    </source>
</evidence>
<organism evidence="2 3">
    <name type="scientific">Vanrija humicola</name>
    <name type="common">Yeast</name>
    <name type="synonym">Cryptococcus humicola</name>
    <dbReference type="NCBI Taxonomy" id="5417"/>
    <lineage>
        <taxon>Eukaryota</taxon>
        <taxon>Fungi</taxon>
        <taxon>Dikarya</taxon>
        <taxon>Basidiomycota</taxon>
        <taxon>Agaricomycotina</taxon>
        <taxon>Tremellomycetes</taxon>
        <taxon>Trichosporonales</taxon>
        <taxon>Trichosporonaceae</taxon>
        <taxon>Vanrija</taxon>
    </lineage>
</organism>
<evidence type="ECO:0000313" key="3">
    <source>
        <dbReference type="Proteomes" id="UP000473826"/>
    </source>
</evidence>
<dbReference type="PROSITE" id="PS51819">
    <property type="entry name" value="VOC"/>
    <property type="match status" value="1"/>
</dbReference>
<reference evidence="2 3" key="1">
    <citation type="journal article" date="2019" name="PLoS Genet.">
        <title>Convergent evolution of linked mating-type loci in basidiomycete fungi.</title>
        <authorList>
            <person name="Sun S."/>
            <person name="Coelho M.A."/>
            <person name="Heitman J."/>
            <person name="Nowrousian M."/>
        </authorList>
    </citation>
    <scope>NUCLEOTIDE SEQUENCE [LARGE SCALE GENOMIC DNA]</scope>
    <source>
        <strain evidence="2 3">CBS 4282</strain>
    </source>
</reference>
<dbReference type="Pfam" id="PF00903">
    <property type="entry name" value="Glyoxalase"/>
    <property type="match status" value="1"/>
</dbReference>
<dbReference type="Gene3D" id="3.10.180.10">
    <property type="entry name" value="2,3-Dihydroxybiphenyl 1,2-Dioxygenase, domain 1"/>
    <property type="match status" value="1"/>
</dbReference>
<dbReference type="InterPro" id="IPR004360">
    <property type="entry name" value="Glyas_Fos-R_dOase_dom"/>
</dbReference>
<evidence type="ECO:0000313" key="2">
    <source>
        <dbReference type="EMBL" id="TXT06180.1"/>
    </source>
</evidence>
<keyword evidence="3" id="KW-1185">Reference proteome</keyword>
<dbReference type="PANTHER" id="PTHR35006">
    <property type="entry name" value="GLYOXALASE FAMILY PROTEIN (AFU_ORTHOLOGUE AFUA_5G14830)"/>
    <property type="match status" value="1"/>
</dbReference>
<accession>A0A7D8UZ91</accession>
<dbReference type="OrthoDB" id="10249419at2759"/>
<name>A0A7D8UZ91_VANHU</name>
<dbReference type="AlphaFoldDB" id="A0A7D8UZ91"/>
<comment type="caution">
    <text evidence="2">The sequence shown here is derived from an EMBL/GenBank/DDBJ whole genome shotgun (WGS) entry which is preliminary data.</text>
</comment>
<dbReference type="CDD" id="cd07262">
    <property type="entry name" value="VOC_like"/>
    <property type="match status" value="1"/>
</dbReference>
<feature type="domain" description="VOC" evidence="1">
    <location>
        <begin position="1"/>
        <end position="127"/>
    </location>
</feature>
<dbReference type="Proteomes" id="UP000473826">
    <property type="component" value="Unassembled WGS sequence"/>
</dbReference>
<dbReference type="PANTHER" id="PTHR35006:SF2">
    <property type="entry name" value="GLYOXALASE FAMILY PROTEIN (AFU_ORTHOLOGUE AFUA_5G14830)"/>
    <property type="match status" value="1"/>
</dbReference>
<sequence length="143" mass="14646">MLDHILIQVSNFASAKAFYTAALAPLGAKLLRELPHEVTGGAGVAGFGKDMPAFWISDVKKRAAGTSDSHIAFAAGSAADVDAFYAAAIGAGATCNGKPGPRPQYHPGYYGAYVLDEDGNNVEAAFHGCEFGGAARADGQVQA</sequence>
<proteinExistence type="predicted"/>